<accession>A0A6I8RS05</accession>
<feature type="transmembrane region" description="Helical" evidence="1">
    <location>
        <begin position="466"/>
        <end position="486"/>
    </location>
</feature>
<name>A0A6I8RS05_XENTR</name>
<dbReference type="InterPro" id="IPR044925">
    <property type="entry name" value="His-Me_finger_sf"/>
</dbReference>
<dbReference type="InParanoid" id="A0A6I8RS05"/>
<evidence type="ECO:0000256" key="2">
    <source>
        <dbReference type="SAM" id="SignalP"/>
    </source>
</evidence>
<keyword evidence="1" id="KW-0472">Membrane</keyword>
<dbReference type="Bgee" id="ENSXETG00000036422">
    <property type="expression patterns" value="Expressed in brain and 12 other cell types or tissues"/>
</dbReference>
<dbReference type="InterPro" id="IPR039015">
    <property type="entry name" value="ENDOD1"/>
</dbReference>
<evidence type="ECO:0000313" key="3">
    <source>
        <dbReference type="Ensembl" id="ENSXETP00000087754"/>
    </source>
</evidence>
<protein>
    <submittedName>
        <fullName evidence="3">Endonuclease domain containing 1</fullName>
    </submittedName>
</protein>
<reference evidence="3" key="1">
    <citation type="journal article" date="2010" name="Science">
        <title>The genome of the Western clawed frog Xenopus tropicalis.</title>
        <authorList>
            <person name="Hellsten U."/>
            <person name="Harland R.M."/>
            <person name="Gilchrist M.J."/>
            <person name="Hendrix D."/>
            <person name="Jurka J."/>
            <person name="Kapitonov V."/>
            <person name="Ovcharenko I."/>
            <person name="Putnam N.H."/>
            <person name="Shu S."/>
            <person name="Taher L."/>
            <person name="Blitz I.L."/>
            <person name="Blumberg B."/>
            <person name="Dichmann D.S."/>
            <person name="Dubchak I."/>
            <person name="Amaya E."/>
            <person name="Detter J.C."/>
            <person name="Fletcher R."/>
            <person name="Gerhard D.S."/>
            <person name="Goodstein D."/>
            <person name="Graves T."/>
            <person name="Grigoriev I.V."/>
            <person name="Grimwood J."/>
            <person name="Kawashima T."/>
            <person name="Lindquist E."/>
            <person name="Lucas S.M."/>
            <person name="Mead P.E."/>
            <person name="Mitros T."/>
            <person name="Ogino H."/>
            <person name="Ohta Y."/>
            <person name="Poliakov A.V."/>
            <person name="Pollet N."/>
            <person name="Robert J."/>
            <person name="Salamov A."/>
            <person name="Sater A.K."/>
            <person name="Schmutz J."/>
            <person name="Terry A."/>
            <person name="Vize P.D."/>
            <person name="Warren W.C."/>
            <person name="Wells D."/>
            <person name="Wills A."/>
            <person name="Wilson R.K."/>
            <person name="Zimmerman L.B."/>
            <person name="Zorn A.M."/>
            <person name="Grainger R."/>
            <person name="Grammer T."/>
            <person name="Khokha M.K."/>
            <person name="Richardson P.M."/>
            <person name="Rokhsar D.S."/>
        </authorList>
    </citation>
    <scope>NUCLEOTIDE SEQUENCE [LARGE SCALE GENOMIC DNA]</scope>
    <source>
        <strain evidence="3">Nigerian</strain>
    </source>
</reference>
<gene>
    <name evidence="3" type="primary">endod1</name>
</gene>
<reference evidence="3" key="2">
    <citation type="submission" date="2020-05" db="UniProtKB">
        <authorList>
            <consortium name="Ensembl"/>
        </authorList>
    </citation>
    <scope>IDENTIFICATION</scope>
</reference>
<dbReference type="Ensembl" id="ENSXETT00000082113">
    <property type="protein sequence ID" value="ENSXETP00000087754"/>
    <property type="gene ID" value="ENSXETG00000036422"/>
</dbReference>
<dbReference type="GeneTree" id="ENSGT01030000234592"/>
<dbReference type="InterPro" id="IPR044929">
    <property type="entry name" value="DNA/RNA_non-sp_Endonuclease_sf"/>
</dbReference>
<organism evidence="3">
    <name type="scientific">Xenopus tropicalis</name>
    <name type="common">Western clawed frog</name>
    <name type="synonym">Silurana tropicalis</name>
    <dbReference type="NCBI Taxonomy" id="8364"/>
    <lineage>
        <taxon>Eukaryota</taxon>
        <taxon>Metazoa</taxon>
        <taxon>Chordata</taxon>
        <taxon>Craniata</taxon>
        <taxon>Vertebrata</taxon>
        <taxon>Euteleostomi</taxon>
        <taxon>Amphibia</taxon>
        <taxon>Batrachia</taxon>
        <taxon>Anura</taxon>
        <taxon>Pipoidea</taxon>
        <taxon>Pipidae</taxon>
        <taxon>Xenopodinae</taxon>
        <taxon>Xenopus</taxon>
        <taxon>Silurana</taxon>
    </lineage>
</organism>
<dbReference type="PANTHER" id="PTHR21472">
    <property type="entry name" value="ENDONUCLEASE DOMAIN-CONTAINING 1 PROTEIN ENDOD1"/>
    <property type="match status" value="1"/>
</dbReference>
<feature type="transmembrane region" description="Helical" evidence="1">
    <location>
        <begin position="401"/>
        <end position="425"/>
    </location>
</feature>
<dbReference type="SUPFAM" id="SSF54060">
    <property type="entry name" value="His-Me finger endonucleases"/>
    <property type="match status" value="1"/>
</dbReference>
<feature type="transmembrane region" description="Helical" evidence="1">
    <location>
        <begin position="374"/>
        <end position="395"/>
    </location>
</feature>
<dbReference type="Gene3D" id="3.40.570.10">
    <property type="entry name" value="Extracellular Endonuclease, subunit A"/>
    <property type="match status" value="1"/>
</dbReference>
<feature type="signal peptide" evidence="2">
    <location>
        <begin position="1"/>
        <end position="19"/>
    </location>
</feature>
<dbReference type="PANTHER" id="PTHR21472:SF8">
    <property type="entry name" value="ENDONUCLEASE DOMAIN-CONTAINING 1 PROTEIN"/>
    <property type="match status" value="1"/>
</dbReference>
<proteinExistence type="predicted"/>
<feature type="chain" id="PRO_5030155750" evidence="2">
    <location>
        <begin position="20"/>
        <end position="498"/>
    </location>
</feature>
<keyword evidence="1" id="KW-0812">Transmembrane</keyword>
<feature type="transmembrane region" description="Helical" evidence="1">
    <location>
        <begin position="339"/>
        <end position="362"/>
    </location>
</feature>
<keyword evidence="1" id="KW-1133">Transmembrane helix</keyword>
<dbReference type="FunCoup" id="A0A6I8RS05">
    <property type="interactions" value="801"/>
</dbReference>
<keyword evidence="2" id="KW-0732">Signal</keyword>
<feature type="transmembrane region" description="Helical" evidence="1">
    <location>
        <begin position="437"/>
        <end position="460"/>
    </location>
</feature>
<sequence length="498" mass="53493">MGSAALLCLLAALPCLLEGRVVPEAEDGFAECNEFFYQSSPPQGFADPANAKICQRHNGDKHFATLYSTKDKIPVYSAFIYREDAASAGGNWLVEPQVGAPSASLWGMFHLYIGGRCVLEPQVGAPSASLWGMFHLNMGGRCVVEPQLDDAGSSLEEGTSSADISDPIENLGTNQALEGDYGSSDYQPGPLYHKAPNTLTNNVPLTKSFLDKWASEVDQLVKDRLLPHCGNGEGLHLIVGAVPSDVKINDKVSVPGAVWLAACCSAPEAWSIGIIKRTEDVDSLEDVSVAELEKKLLGGANLFSSQCGGGAGHPEQKEVSEALTDSEPQAKASGPFFRFIQFLVCIVYELVKSLLCLVWFLVKQICNLVFGRVYWIWTAVTTYIFALCKVLLNIPCDVLRVFANVVCGLARILDNICSVVCLVLRIPMRFLSDMASFPYYTLCAIPSVGLDILGGILGVFALGFTAVFGAFGGSFSVASFAGSSIFQRFVGQSEGYEG</sequence>
<dbReference type="AlphaFoldDB" id="A0A6I8RS05"/>
<evidence type="ECO:0000256" key="1">
    <source>
        <dbReference type="SAM" id="Phobius"/>
    </source>
</evidence>